<feature type="transmembrane region" description="Helical" evidence="1">
    <location>
        <begin position="50"/>
        <end position="68"/>
    </location>
</feature>
<dbReference type="Pfam" id="PF04306">
    <property type="entry name" value="DUF456"/>
    <property type="match status" value="1"/>
</dbReference>
<dbReference type="PANTHER" id="PTHR39165:SF1">
    <property type="entry name" value="DUF456 DOMAIN-CONTAINING PROTEIN"/>
    <property type="match status" value="1"/>
</dbReference>
<protein>
    <submittedName>
        <fullName evidence="2">Membrane protein</fullName>
    </submittedName>
</protein>
<reference evidence="2 3" key="1">
    <citation type="submission" date="2014-07" db="EMBL/GenBank/DDBJ databases">
        <title>Genome Sequencing of Dermacoccus nishinomiyaensis.</title>
        <authorList>
            <person name="Hong K.W."/>
            <person name="Chan K.G."/>
        </authorList>
    </citation>
    <scope>NUCLEOTIDE SEQUENCE [LARGE SCALE GENOMIC DNA]</scope>
    <source>
        <strain evidence="2 3">M25</strain>
    </source>
</reference>
<keyword evidence="1" id="KW-0472">Membrane</keyword>
<feature type="transmembrane region" description="Helical" evidence="1">
    <location>
        <begin position="88"/>
        <end position="117"/>
    </location>
</feature>
<keyword evidence="1" id="KW-0812">Transmembrane</keyword>
<dbReference type="EMBL" id="CP008889">
    <property type="protein sequence ID" value="AIF40604.1"/>
    <property type="molecule type" value="Genomic_DNA"/>
</dbReference>
<dbReference type="PANTHER" id="PTHR39165">
    <property type="entry name" value="IG HYPOTHETICAL 17883"/>
    <property type="match status" value="1"/>
</dbReference>
<sequence length="166" mass="16781">MVVSTETLTTLGAALLVAVGIAGLIVPVLPGLACVVLGVLVWAIGQSSTAAWVVFAVACVLAVAGYVVQVLVPGRQLSRGGVARRSNIVGLVCAVVGVFVVPVIGLLLGFVIGVFLAESARLRDRTQAWAATRVAIRAALTSVGIELAAAVTIAVGWAIAAFVLAR</sequence>
<evidence type="ECO:0000313" key="2">
    <source>
        <dbReference type="EMBL" id="AIF40604.1"/>
    </source>
</evidence>
<dbReference type="Proteomes" id="UP000027986">
    <property type="component" value="Chromosome"/>
</dbReference>
<dbReference type="AlphaFoldDB" id="A0A075JFG9"/>
<organism evidence="2 3">
    <name type="scientific">Dermacoccus nishinomiyaensis</name>
    <dbReference type="NCBI Taxonomy" id="1274"/>
    <lineage>
        <taxon>Bacteria</taxon>
        <taxon>Bacillati</taxon>
        <taxon>Actinomycetota</taxon>
        <taxon>Actinomycetes</taxon>
        <taxon>Micrococcales</taxon>
        <taxon>Dermacoccaceae</taxon>
        <taxon>Dermacoccus</taxon>
    </lineage>
</organism>
<evidence type="ECO:0000313" key="3">
    <source>
        <dbReference type="Proteomes" id="UP000027986"/>
    </source>
</evidence>
<dbReference type="HOGENOM" id="CLU_109297_3_1_11"/>
<dbReference type="KEGG" id="dni:HX89_06240"/>
<proteinExistence type="predicted"/>
<feature type="transmembrane region" description="Helical" evidence="1">
    <location>
        <begin position="138"/>
        <end position="165"/>
    </location>
</feature>
<gene>
    <name evidence="2" type="ORF">HX89_06240</name>
</gene>
<keyword evidence="1" id="KW-1133">Transmembrane helix</keyword>
<accession>A0A075JFG9</accession>
<feature type="transmembrane region" description="Helical" evidence="1">
    <location>
        <begin position="12"/>
        <end position="43"/>
    </location>
</feature>
<dbReference type="GeneID" id="41840772"/>
<dbReference type="RefSeq" id="WP_235182023.1">
    <property type="nucleotide sequence ID" value="NZ_CP008889.1"/>
</dbReference>
<name>A0A075JFG9_9MICO</name>
<evidence type="ECO:0000256" key="1">
    <source>
        <dbReference type="SAM" id="Phobius"/>
    </source>
</evidence>
<dbReference type="InterPro" id="IPR007403">
    <property type="entry name" value="DUF456"/>
</dbReference>
<dbReference type="eggNOG" id="COG2839">
    <property type="taxonomic scope" value="Bacteria"/>
</dbReference>
<keyword evidence="3" id="KW-1185">Reference proteome</keyword>